<organism evidence="7 8">
    <name type="scientific">Rhynchospora tenuis</name>
    <dbReference type="NCBI Taxonomy" id="198213"/>
    <lineage>
        <taxon>Eukaryota</taxon>
        <taxon>Viridiplantae</taxon>
        <taxon>Streptophyta</taxon>
        <taxon>Embryophyta</taxon>
        <taxon>Tracheophyta</taxon>
        <taxon>Spermatophyta</taxon>
        <taxon>Magnoliopsida</taxon>
        <taxon>Liliopsida</taxon>
        <taxon>Poales</taxon>
        <taxon>Cyperaceae</taxon>
        <taxon>Cyperoideae</taxon>
        <taxon>Rhynchosporeae</taxon>
        <taxon>Rhynchospora</taxon>
    </lineage>
</organism>
<reference evidence="7 8" key="1">
    <citation type="journal article" date="2022" name="Cell">
        <title>Repeat-based holocentromeres influence genome architecture and karyotype evolution.</title>
        <authorList>
            <person name="Hofstatter P.G."/>
            <person name="Thangavel G."/>
            <person name="Lux T."/>
            <person name="Neumann P."/>
            <person name="Vondrak T."/>
            <person name="Novak P."/>
            <person name="Zhang M."/>
            <person name="Costa L."/>
            <person name="Castellani M."/>
            <person name="Scott A."/>
            <person name="Toegelov H."/>
            <person name="Fuchs J."/>
            <person name="Mata-Sucre Y."/>
            <person name="Dias Y."/>
            <person name="Vanzela A.L.L."/>
            <person name="Huettel B."/>
            <person name="Almeida C.C.S."/>
            <person name="Simkova H."/>
            <person name="Souza G."/>
            <person name="Pedrosa-Harand A."/>
            <person name="Macas J."/>
            <person name="Mayer K.F.X."/>
            <person name="Houben A."/>
            <person name="Marques A."/>
        </authorList>
    </citation>
    <scope>NUCLEOTIDE SEQUENCE [LARGE SCALE GENOMIC DNA]</scope>
    <source>
        <strain evidence="7">RhyTen1mFocal</strain>
    </source>
</reference>
<feature type="compositionally biased region" description="Polar residues" evidence="5">
    <location>
        <begin position="600"/>
        <end position="612"/>
    </location>
</feature>
<protein>
    <recommendedName>
        <fullName evidence="6">Ubiquitin-like protease family profile domain-containing protein</fullName>
    </recommendedName>
</protein>
<feature type="domain" description="Ubiquitin-like protease family profile" evidence="6">
    <location>
        <begin position="268"/>
        <end position="461"/>
    </location>
</feature>
<evidence type="ECO:0000313" key="8">
    <source>
        <dbReference type="Proteomes" id="UP001210211"/>
    </source>
</evidence>
<keyword evidence="8" id="KW-1185">Reference proteome</keyword>
<keyword evidence="3" id="KW-0378">Hydrolase</keyword>
<comment type="similarity">
    <text evidence="1">Belongs to the peptidase C48 family.</text>
</comment>
<feature type="region of interest" description="Disordered" evidence="5">
    <location>
        <begin position="188"/>
        <end position="231"/>
    </location>
</feature>
<feature type="compositionally biased region" description="Basic and acidic residues" evidence="5">
    <location>
        <begin position="588"/>
        <end position="597"/>
    </location>
</feature>
<feature type="compositionally biased region" description="Basic and acidic residues" evidence="5">
    <location>
        <begin position="535"/>
        <end position="545"/>
    </location>
</feature>
<sequence>MERRSRRSPPQTPEPGYGGATDVLSLSDKDIDEKMGRLRSILSSRGSSLPDKGEKIRVQLRYLKEEQDRRRQPPSRVVDLDSKNCERVSLSKCAESSGSVEQRLGNQKVDNDSPSSFAKVFNERFLKKEDVTTCSDDTKIAVEEKCKNIIRNNLKLNGKRKEKQASKSMQESTVSCRDVPFKSVVQISSGEKSGPIRSCNEASTRVEDTPCSVPSKRKRVHESGNSARSTSKKEVVLLDIDSQTPRENSIEWEEQRVYYPSREHPEMVELSHSDLNCLGPEQYLSSTVMNFYITYLQRPGSPTASATRNCYFFNTYFYNKLEEYALPKGNKRLSFLKLRRWWKGVNLFQKAYIFMPVHGDMHWSLVIICIPPEDDNAGPIVLHLDSLDYHRSKAIFNNINKYLKEEWTFVDHNNPNKSEIPIPQKIWNNLPRRIDNKVLKVPQQENEYDCGLFVLFFMERFLEKAPERLKKKDLSMFGIKWFQPIDALALRQQIKFLLIDVLDKANLENGKPEGTFFDTANMGNGKSESTSYKGDAPHQEKKNSKQESTSSEDVPHQENHEPESPSSEEDLPHQEENHKPESTSSEEDSPHQEKNGKPEFTSSEDAPNLEIS</sequence>
<dbReference type="Pfam" id="PF02902">
    <property type="entry name" value="Peptidase_C48"/>
    <property type="match status" value="1"/>
</dbReference>
<feature type="region of interest" description="Disordered" evidence="5">
    <location>
        <begin position="508"/>
        <end position="612"/>
    </location>
</feature>
<dbReference type="Gene3D" id="1.10.418.20">
    <property type="match status" value="1"/>
</dbReference>
<proteinExistence type="inferred from homology"/>
<evidence type="ECO:0000256" key="3">
    <source>
        <dbReference type="ARBA" id="ARBA00022801"/>
    </source>
</evidence>
<dbReference type="AlphaFoldDB" id="A0AAD6EJ98"/>
<dbReference type="GO" id="GO:0016926">
    <property type="term" value="P:protein desumoylation"/>
    <property type="evidence" value="ECO:0007669"/>
    <property type="project" value="UniProtKB-ARBA"/>
</dbReference>
<accession>A0AAD6EJ98</accession>
<dbReference type="SUPFAM" id="SSF54001">
    <property type="entry name" value="Cysteine proteinases"/>
    <property type="match status" value="1"/>
</dbReference>
<dbReference type="InterPro" id="IPR038765">
    <property type="entry name" value="Papain-like_cys_pep_sf"/>
</dbReference>
<comment type="caution">
    <text evidence="7">The sequence shown here is derived from an EMBL/GenBank/DDBJ whole genome shotgun (WGS) entry which is preliminary data.</text>
</comment>
<feature type="compositionally biased region" description="Polar residues" evidence="5">
    <location>
        <begin position="521"/>
        <end position="532"/>
    </location>
</feature>
<dbReference type="EMBL" id="JAMRDG010000002">
    <property type="protein sequence ID" value="KAJ3686775.1"/>
    <property type="molecule type" value="Genomic_DNA"/>
</dbReference>
<dbReference type="GO" id="GO:0008234">
    <property type="term" value="F:cysteine-type peptidase activity"/>
    <property type="evidence" value="ECO:0007669"/>
    <property type="project" value="UniProtKB-KW"/>
</dbReference>
<evidence type="ECO:0000256" key="5">
    <source>
        <dbReference type="SAM" id="MobiDB-lite"/>
    </source>
</evidence>
<evidence type="ECO:0000256" key="4">
    <source>
        <dbReference type="ARBA" id="ARBA00022807"/>
    </source>
</evidence>
<dbReference type="PANTHER" id="PTHR46915:SF2">
    <property type="entry name" value="UBIQUITIN-LIKE PROTEASE 4"/>
    <property type="match status" value="1"/>
</dbReference>
<dbReference type="PANTHER" id="PTHR46915">
    <property type="entry name" value="UBIQUITIN-LIKE PROTEASE 4-RELATED"/>
    <property type="match status" value="1"/>
</dbReference>
<dbReference type="Proteomes" id="UP001210211">
    <property type="component" value="Unassembled WGS sequence"/>
</dbReference>
<dbReference type="InterPro" id="IPR003653">
    <property type="entry name" value="Peptidase_C48_C"/>
</dbReference>
<dbReference type="PROSITE" id="PS50600">
    <property type="entry name" value="ULP_PROTEASE"/>
    <property type="match status" value="1"/>
</dbReference>
<feature type="compositionally biased region" description="Basic and acidic residues" evidence="5">
    <location>
        <begin position="553"/>
        <end position="563"/>
    </location>
</feature>
<name>A0AAD6EJ98_9POAL</name>
<evidence type="ECO:0000313" key="7">
    <source>
        <dbReference type="EMBL" id="KAJ3686775.1"/>
    </source>
</evidence>
<feature type="region of interest" description="Disordered" evidence="5">
    <location>
        <begin position="1"/>
        <end position="25"/>
    </location>
</feature>
<dbReference type="Gene3D" id="3.30.310.130">
    <property type="entry name" value="Ubiquitin-related"/>
    <property type="match status" value="1"/>
</dbReference>
<feature type="compositionally biased region" description="Basic and acidic residues" evidence="5">
    <location>
        <begin position="570"/>
        <end position="581"/>
    </location>
</feature>
<evidence type="ECO:0000256" key="1">
    <source>
        <dbReference type="ARBA" id="ARBA00005234"/>
    </source>
</evidence>
<keyword evidence="4" id="KW-0788">Thiol protease</keyword>
<evidence type="ECO:0000259" key="6">
    <source>
        <dbReference type="PROSITE" id="PS50600"/>
    </source>
</evidence>
<gene>
    <name evidence="7" type="ORF">LUZ61_015939</name>
</gene>
<dbReference type="GO" id="GO:0006508">
    <property type="term" value="P:proteolysis"/>
    <property type="evidence" value="ECO:0007669"/>
    <property type="project" value="UniProtKB-KW"/>
</dbReference>
<keyword evidence="2" id="KW-0645">Protease</keyword>
<evidence type="ECO:0000256" key="2">
    <source>
        <dbReference type="ARBA" id="ARBA00022670"/>
    </source>
</evidence>